<dbReference type="EMBL" id="FUWS01000011">
    <property type="protein sequence ID" value="SKA30758.1"/>
    <property type="molecule type" value="Genomic_DNA"/>
</dbReference>
<dbReference type="Proteomes" id="UP000190637">
    <property type="component" value="Unassembled WGS sequence"/>
</dbReference>
<dbReference type="InterPro" id="IPR056798">
    <property type="entry name" value="ADH_Fe_C"/>
</dbReference>
<dbReference type="Pfam" id="PF25137">
    <property type="entry name" value="ADH_Fe_C"/>
    <property type="match status" value="1"/>
</dbReference>
<dbReference type="PANTHER" id="PTHR11496:SF83">
    <property type="entry name" value="HYDROXYACID-OXOACID TRANSHYDROGENASE, MITOCHONDRIAL"/>
    <property type="match status" value="1"/>
</dbReference>
<feature type="domain" description="Fe-containing alcohol dehydrogenase-like C-terminal" evidence="4">
    <location>
        <begin position="180"/>
        <end position="358"/>
    </location>
</feature>
<dbReference type="AlphaFoldDB" id="A0A1T4SS85"/>
<keyword evidence="6" id="KW-1185">Reference proteome</keyword>
<dbReference type="OrthoDB" id="3812122at2"/>
<dbReference type="InterPro" id="IPR034786">
    <property type="entry name" value="MAR"/>
</dbReference>
<dbReference type="PANTHER" id="PTHR11496">
    <property type="entry name" value="ALCOHOL DEHYDROGENASE"/>
    <property type="match status" value="1"/>
</dbReference>
<dbReference type="GO" id="GO:0046872">
    <property type="term" value="F:metal ion binding"/>
    <property type="evidence" value="ECO:0007669"/>
    <property type="project" value="InterPro"/>
</dbReference>
<dbReference type="SUPFAM" id="SSF56796">
    <property type="entry name" value="Dehydroquinate synthase-like"/>
    <property type="match status" value="1"/>
</dbReference>
<dbReference type="CDD" id="cd08177">
    <property type="entry name" value="MAR"/>
    <property type="match status" value="1"/>
</dbReference>
<dbReference type="GO" id="GO:0018506">
    <property type="term" value="F:maleylacetate reductase activity"/>
    <property type="evidence" value="ECO:0007669"/>
    <property type="project" value="InterPro"/>
</dbReference>
<organism evidence="5 6">
    <name type="scientific">Marinactinospora thermotolerans DSM 45154</name>
    <dbReference type="NCBI Taxonomy" id="1122192"/>
    <lineage>
        <taxon>Bacteria</taxon>
        <taxon>Bacillati</taxon>
        <taxon>Actinomycetota</taxon>
        <taxon>Actinomycetes</taxon>
        <taxon>Streptosporangiales</taxon>
        <taxon>Nocardiopsidaceae</taxon>
        <taxon>Marinactinospora</taxon>
    </lineage>
</organism>
<accession>A0A1T4SS85</accession>
<name>A0A1T4SS85_9ACTN</name>
<sequence>MGATTARGPEPTEGESVAVHQTLAARVLIGRGACGRVADEAARLGARRVLLVATPSAAAAADRVAEGLGERLASRFDRPVPHTPVAVTAKTVATAEAAAVDCVVAIGGGSAIGLGKAVSARIGAPQVAVPTTYAGSEVTPVLGETEDGRKTTRRDPALAPGTVVYDPDLTLAMPPGLTRTSAMNALAHAVEALWAPDATRYTDALATEAVGGILTALPEVLAAPRDPGARGRLQSAAWLAGVCLAQTRMGLHHQLAHVLGGTFDLPHAELHTMLLAHVMAVNLPAAPAAGERLSRVAGPDPVAVVRGLAQGYEGPTSLADLGVARGRLRDVAERVVAAPYPNPRALTVEEVTDLLNGAW</sequence>
<evidence type="ECO:0000259" key="3">
    <source>
        <dbReference type="Pfam" id="PF00465"/>
    </source>
</evidence>
<dbReference type="InterPro" id="IPR001670">
    <property type="entry name" value="ADH_Fe/GldA"/>
</dbReference>
<dbReference type="STRING" id="1122192.SAMN02745673_03821"/>
<evidence type="ECO:0000259" key="4">
    <source>
        <dbReference type="Pfam" id="PF25137"/>
    </source>
</evidence>
<reference evidence="5 6" key="1">
    <citation type="submission" date="2017-02" db="EMBL/GenBank/DDBJ databases">
        <authorList>
            <person name="Peterson S.W."/>
        </authorList>
    </citation>
    <scope>NUCLEOTIDE SEQUENCE [LARGE SCALE GENOMIC DNA]</scope>
    <source>
        <strain evidence="5 6">DSM 45154</strain>
    </source>
</reference>
<dbReference type="InterPro" id="IPR039697">
    <property type="entry name" value="Alcohol_dehydrogenase_Fe"/>
</dbReference>
<dbReference type="GO" id="GO:0004022">
    <property type="term" value="F:alcohol dehydrogenase (NAD+) activity"/>
    <property type="evidence" value="ECO:0007669"/>
    <property type="project" value="TreeGrafter"/>
</dbReference>
<protein>
    <submittedName>
        <fullName evidence="5">Maleylacetate reductase</fullName>
    </submittedName>
</protein>
<gene>
    <name evidence="5" type="ORF">SAMN02745673_03821</name>
</gene>
<dbReference type="Pfam" id="PF00465">
    <property type="entry name" value="Fe-ADH"/>
    <property type="match status" value="1"/>
</dbReference>
<keyword evidence="2" id="KW-0520">NAD</keyword>
<dbReference type="RefSeq" id="WP_078763082.1">
    <property type="nucleotide sequence ID" value="NZ_FUWS01000011.1"/>
</dbReference>
<evidence type="ECO:0000256" key="1">
    <source>
        <dbReference type="ARBA" id="ARBA00023002"/>
    </source>
</evidence>
<keyword evidence="1" id="KW-0560">Oxidoreductase</keyword>
<dbReference type="Gene3D" id="1.20.1090.10">
    <property type="entry name" value="Dehydroquinate synthase-like - alpha domain"/>
    <property type="match status" value="1"/>
</dbReference>
<evidence type="ECO:0000313" key="6">
    <source>
        <dbReference type="Proteomes" id="UP000190637"/>
    </source>
</evidence>
<dbReference type="Gene3D" id="3.40.50.1970">
    <property type="match status" value="1"/>
</dbReference>
<proteinExistence type="predicted"/>
<evidence type="ECO:0000313" key="5">
    <source>
        <dbReference type="EMBL" id="SKA30758.1"/>
    </source>
</evidence>
<evidence type="ECO:0000256" key="2">
    <source>
        <dbReference type="ARBA" id="ARBA00023027"/>
    </source>
</evidence>
<feature type="domain" description="Alcohol dehydrogenase iron-type/glycerol dehydrogenase GldA" evidence="3">
    <location>
        <begin position="25"/>
        <end position="167"/>
    </location>
</feature>